<feature type="compositionally biased region" description="Polar residues" evidence="5">
    <location>
        <begin position="338"/>
        <end position="351"/>
    </location>
</feature>
<dbReference type="SUPFAM" id="SSF57903">
    <property type="entry name" value="FYVE/PHD zinc finger"/>
    <property type="match status" value="1"/>
</dbReference>
<protein>
    <recommendedName>
        <fullName evidence="6">FYVE-type domain-containing protein</fullName>
    </recommendedName>
</protein>
<feature type="compositionally biased region" description="Low complexity" evidence="5">
    <location>
        <begin position="242"/>
        <end position="263"/>
    </location>
</feature>
<dbReference type="SUPFAM" id="SSF140125">
    <property type="entry name" value="Rabenosyn-5 Rab-binding domain-like"/>
    <property type="match status" value="1"/>
</dbReference>
<dbReference type="CDD" id="cd15737">
    <property type="entry name" value="FYVE2_Vac1p_like"/>
    <property type="match status" value="1"/>
</dbReference>
<evidence type="ECO:0000313" key="8">
    <source>
        <dbReference type="Proteomes" id="UP000027265"/>
    </source>
</evidence>
<dbReference type="Pfam" id="PF01363">
    <property type="entry name" value="FYVE"/>
    <property type="match status" value="1"/>
</dbReference>
<dbReference type="PANTHER" id="PTHR13510:SF44">
    <property type="entry name" value="RABENOSYN-5"/>
    <property type="match status" value="1"/>
</dbReference>
<proteinExistence type="predicted"/>
<organism evidence="7 8">
    <name type="scientific">Jaapia argillacea MUCL 33604</name>
    <dbReference type="NCBI Taxonomy" id="933084"/>
    <lineage>
        <taxon>Eukaryota</taxon>
        <taxon>Fungi</taxon>
        <taxon>Dikarya</taxon>
        <taxon>Basidiomycota</taxon>
        <taxon>Agaricomycotina</taxon>
        <taxon>Agaricomycetes</taxon>
        <taxon>Agaricomycetidae</taxon>
        <taxon>Jaapiales</taxon>
        <taxon>Jaapiaceae</taxon>
        <taxon>Jaapia</taxon>
    </lineage>
</organism>
<feature type="compositionally biased region" description="Polar residues" evidence="5">
    <location>
        <begin position="167"/>
        <end position="186"/>
    </location>
</feature>
<dbReference type="PANTHER" id="PTHR13510">
    <property type="entry name" value="FYVE-FINGER-CONTAINING RAB5 EFFECTOR PROTEIN RABENOSYN-5-RELATED"/>
    <property type="match status" value="1"/>
</dbReference>
<keyword evidence="2 4" id="KW-0863">Zinc-finger</keyword>
<dbReference type="InterPro" id="IPR052727">
    <property type="entry name" value="Rab4/Rab5_effector"/>
</dbReference>
<dbReference type="AlphaFoldDB" id="A0A067Q129"/>
<dbReference type="SMART" id="SM00064">
    <property type="entry name" value="FYVE"/>
    <property type="match status" value="1"/>
</dbReference>
<feature type="compositionally biased region" description="Polar residues" evidence="5">
    <location>
        <begin position="266"/>
        <end position="285"/>
    </location>
</feature>
<evidence type="ECO:0000256" key="1">
    <source>
        <dbReference type="ARBA" id="ARBA00022723"/>
    </source>
</evidence>
<evidence type="ECO:0000256" key="4">
    <source>
        <dbReference type="PROSITE-ProRule" id="PRU00091"/>
    </source>
</evidence>
<dbReference type="Pfam" id="PF11464">
    <property type="entry name" value="Rbsn"/>
    <property type="match status" value="1"/>
</dbReference>
<gene>
    <name evidence="7" type="ORF">JAAARDRAFT_31656</name>
</gene>
<keyword evidence="3" id="KW-0862">Zinc</keyword>
<feature type="region of interest" description="Disordered" evidence="5">
    <location>
        <begin position="1"/>
        <end position="445"/>
    </location>
</feature>
<feature type="compositionally biased region" description="Low complexity" evidence="5">
    <location>
        <begin position="190"/>
        <end position="213"/>
    </location>
</feature>
<feature type="compositionally biased region" description="Polar residues" evidence="5">
    <location>
        <begin position="37"/>
        <end position="49"/>
    </location>
</feature>
<feature type="region of interest" description="Disordered" evidence="5">
    <location>
        <begin position="878"/>
        <end position="897"/>
    </location>
</feature>
<feature type="compositionally biased region" description="Low complexity" evidence="5">
    <location>
        <begin position="390"/>
        <end position="403"/>
    </location>
</feature>
<reference evidence="8" key="1">
    <citation type="journal article" date="2014" name="Proc. Natl. Acad. Sci. U.S.A.">
        <title>Extensive sampling of basidiomycete genomes demonstrates inadequacy of the white-rot/brown-rot paradigm for wood decay fungi.</title>
        <authorList>
            <person name="Riley R."/>
            <person name="Salamov A.A."/>
            <person name="Brown D.W."/>
            <person name="Nagy L.G."/>
            <person name="Floudas D."/>
            <person name="Held B.W."/>
            <person name="Levasseur A."/>
            <person name="Lombard V."/>
            <person name="Morin E."/>
            <person name="Otillar R."/>
            <person name="Lindquist E.A."/>
            <person name="Sun H."/>
            <person name="LaButti K.M."/>
            <person name="Schmutz J."/>
            <person name="Jabbour D."/>
            <person name="Luo H."/>
            <person name="Baker S.E."/>
            <person name="Pisabarro A.G."/>
            <person name="Walton J.D."/>
            <person name="Blanchette R.A."/>
            <person name="Henrissat B."/>
            <person name="Martin F."/>
            <person name="Cullen D."/>
            <person name="Hibbett D.S."/>
            <person name="Grigoriev I.V."/>
        </authorList>
    </citation>
    <scope>NUCLEOTIDE SEQUENCE [LARGE SCALE GENOMIC DNA]</scope>
    <source>
        <strain evidence="8">MUCL 33604</strain>
    </source>
</reference>
<accession>A0A067Q129</accession>
<dbReference type="InterPro" id="IPR021565">
    <property type="entry name" value="Rbsn_Rab-bd"/>
</dbReference>
<feature type="compositionally biased region" description="Low complexity" evidence="5">
    <location>
        <begin position="484"/>
        <end position="502"/>
    </location>
</feature>
<feature type="region of interest" description="Disordered" evidence="5">
    <location>
        <begin position="482"/>
        <end position="526"/>
    </location>
</feature>
<dbReference type="InterPro" id="IPR036531">
    <property type="entry name" value="Rbsn_Rab-bd_sf"/>
</dbReference>
<evidence type="ECO:0000256" key="3">
    <source>
        <dbReference type="ARBA" id="ARBA00022833"/>
    </source>
</evidence>
<dbReference type="InterPro" id="IPR013083">
    <property type="entry name" value="Znf_RING/FYVE/PHD"/>
</dbReference>
<sequence length="897" mass="95411">MDGSPTVPYQAYRSKRHSRTASNPLLVPNVSPPPKSRPSSMLLTSSTPIIPSLRDLTDDDSPITPKASGTALRIAGGEHESPVRPRPSSAFGSLPSSFDESKARDFGALMNGNVNGNGNGLGNGRAVTEPSSPTRPTGNDSPSPSPSPKQTPPPITLPNPPVAINIINGTPNLSSEASFAGPSTTAAILPGPSTAPSSPVPSTSTLSPISTPTEIKPTKPAAPRKPSTFRHVPLHPRPAAPSAPSTRSLSRSPLQSSPLRPASVMHSRTPSWSSQDSGSERTQGQGQEGLGSSRAGSMSPVPPPLPPKQIGGSRTNSDRVLHTIQSVETLAQPAPSRPTITVPNQTQTQTYAPSPLRPPSPTSTLTPPARSTSLPRQGGATTKPHLHTHSQSQSASPSRSSGPSPSPAPLNRSTTTTPPTPSRTPAPTRTSSAAPYRPGFQPKGVYRPLTDEFIEIRNGKRDVGRVERTRLERRLEKLIALHFPDPSASPSSPVSPATPSSPLTDPEKKSTVGVGPRPAKLGGGGGIRRSSSIFELDFKELRSRSAGDLWKGVLMGSSTGSAGIGNGPGDIRAAEQKITPWEDDASVSQCPLCTASFHPLTNRKHHCRLCGRIICSLPPKCPLRPQTCSVLFVADPVTKAVEEVGEVVDYGVKRRGGPGQGGGGGAGGGEEKFLKGVRICRDCRPVLLRQQYNQEVSQVPTFARLYDAFIALEKEIEDALPQFQELLISLSHDDQPTREAAAIRKRLLDAFSQYDVLAKRIKNLPCKSGSSQERVHMAVVTRANLFLQKHMIPLQSVSRPRKKPDQASTPPNGTDSPIQQHQLVDPDSEIAHILQPLLEQEALLETFVEEANAHRKFEDAKTLKNNLKEIRAEIDRILGGADGGRGQSGKAGRGRTR</sequence>
<feature type="compositionally biased region" description="Polar residues" evidence="5">
    <location>
        <begin position="806"/>
        <end position="820"/>
    </location>
</feature>
<dbReference type="GO" id="GO:0008270">
    <property type="term" value="F:zinc ion binding"/>
    <property type="evidence" value="ECO:0007669"/>
    <property type="project" value="UniProtKB-KW"/>
</dbReference>
<evidence type="ECO:0000256" key="5">
    <source>
        <dbReference type="SAM" id="MobiDB-lite"/>
    </source>
</evidence>
<dbReference type="InterPro" id="IPR017455">
    <property type="entry name" value="Znf_FYVE-rel"/>
</dbReference>
<dbReference type="OrthoDB" id="166134at2759"/>
<dbReference type="InterPro" id="IPR000306">
    <property type="entry name" value="Znf_FYVE"/>
</dbReference>
<dbReference type="STRING" id="933084.A0A067Q129"/>
<evidence type="ECO:0000259" key="6">
    <source>
        <dbReference type="PROSITE" id="PS50178"/>
    </source>
</evidence>
<evidence type="ECO:0000313" key="7">
    <source>
        <dbReference type="EMBL" id="KDQ60679.1"/>
    </source>
</evidence>
<feature type="compositionally biased region" description="Pro residues" evidence="5">
    <location>
        <begin position="143"/>
        <end position="161"/>
    </location>
</feature>
<evidence type="ECO:0000256" key="2">
    <source>
        <dbReference type="ARBA" id="ARBA00022771"/>
    </source>
</evidence>
<feature type="region of interest" description="Disordered" evidence="5">
    <location>
        <begin position="796"/>
        <end position="820"/>
    </location>
</feature>
<keyword evidence="1" id="KW-0479">Metal-binding</keyword>
<dbReference type="EMBL" id="KL197713">
    <property type="protein sequence ID" value="KDQ60679.1"/>
    <property type="molecule type" value="Genomic_DNA"/>
</dbReference>
<feature type="compositionally biased region" description="Gly residues" evidence="5">
    <location>
        <begin position="880"/>
        <end position="891"/>
    </location>
</feature>
<dbReference type="Proteomes" id="UP000027265">
    <property type="component" value="Unassembled WGS sequence"/>
</dbReference>
<name>A0A067Q129_9AGAM</name>
<keyword evidence="8" id="KW-1185">Reference proteome</keyword>
<feature type="compositionally biased region" description="Low complexity" evidence="5">
    <location>
        <begin position="362"/>
        <end position="375"/>
    </location>
</feature>
<dbReference type="Gene3D" id="3.30.40.10">
    <property type="entry name" value="Zinc/RING finger domain, C3HC4 (zinc finger)"/>
    <property type="match status" value="1"/>
</dbReference>
<dbReference type="Gene3D" id="4.10.860.20">
    <property type="entry name" value="Rabenosyn, Rab binding domain"/>
    <property type="match status" value="1"/>
</dbReference>
<feature type="domain" description="FYVE-type" evidence="6">
    <location>
        <begin position="584"/>
        <end position="688"/>
    </location>
</feature>
<dbReference type="HOGENOM" id="CLU_015191_0_0_1"/>
<dbReference type="PROSITE" id="PS50178">
    <property type="entry name" value="ZF_FYVE"/>
    <property type="match status" value="1"/>
</dbReference>
<feature type="compositionally biased region" description="Low complexity" evidence="5">
    <location>
        <begin position="425"/>
        <end position="435"/>
    </location>
</feature>
<dbReference type="InterPro" id="IPR011011">
    <property type="entry name" value="Znf_FYVE_PHD"/>
</dbReference>
<dbReference type="InParanoid" id="A0A067Q129"/>